<evidence type="ECO:0000313" key="9">
    <source>
        <dbReference type="EMBL" id="KAJ9581839.1"/>
    </source>
</evidence>
<keyword evidence="10" id="KW-1185">Reference proteome</keyword>
<evidence type="ECO:0000313" key="10">
    <source>
        <dbReference type="Proteomes" id="UP001233999"/>
    </source>
</evidence>
<dbReference type="InterPro" id="IPR011990">
    <property type="entry name" value="TPR-like_helical_dom_sf"/>
</dbReference>
<dbReference type="SUPFAM" id="SSF48452">
    <property type="entry name" value="TPR-like"/>
    <property type="match status" value="1"/>
</dbReference>
<evidence type="ECO:0000256" key="3">
    <source>
        <dbReference type="ARBA" id="ARBA00022490"/>
    </source>
</evidence>
<dbReference type="PANTHER" id="PTHR16056">
    <property type="entry name" value="REGULATOR OF MICROTUBULE DYNAMICS PROTEIN"/>
    <property type="match status" value="1"/>
</dbReference>
<reference evidence="9" key="2">
    <citation type="submission" date="2023-05" db="EMBL/GenBank/DDBJ databases">
        <authorList>
            <person name="Fouks B."/>
        </authorList>
    </citation>
    <scope>NUCLEOTIDE SEQUENCE</scope>
    <source>
        <strain evidence="9">Stay&amp;Tobe</strain>
        <tissue evidence="9">Testes</tissue>
    </source>
</reference>
<keyword evidence="4" id="KW-0677">Repeat</keyword>
<evidence type="ECO:0000256" key="6">
    <source>
        <dbReference type="ARBA" id="ARBA00023212"/>
    </source>
</evidence>
<dbReference type="Gene3D" id="1.25.40.10">
    <property type="entry name" value="Tetratricopeptide repeat domain"/>
    <property type="match status" value="2"/>
</dbReference>
<dbReference type="EMBL" id="JASPKZ010007842">
    <property type="protein sequence ID" value="KAJ9581839.1"/>
    <property type="molecule type" value="Genomic_DNA"/>
</dbReference>
<dbReference type="AlphaFoldDB" id="A0AAD7ZJG9"/>
<protein>
    <recommendedName>
        <fullName evidence="7">Regulator of microtubule dynamics protein 1</fullName>
    </recommendedName>
    <alternativeName>
        <fullName evidence="8">Protein FAM82B</fullName>
    </alternativeName>
</protein>
<dbReference type="GO" id="GO:0005876">
    <property type="term" value="C:spindle microtubule"/>
    <property type="evidence" value="ECO:0007669"/>
    <property type="project" value="TreeGrafter"/>
</dbReference>
<name>A0AAD7ZJG9_DIPPU</name>
<proteinExistence type="predicted"/>
<accession>A0AAD7ZJG9</accession>
<dbReference type="Proteomes" id="UP001233999">
    <property type="component" value="Unassembled WGS sequence"/>
</dbReference>
<dbReference type="PANTHER" id="PTHR16056:SF16">
    <property type="entry name" value="REGULATOR OF MICROTUBULE DYNAMICS PROTEIN 1"/>
    <property type="match status" value="1"/>
</dbReference>
<evidence type="ECO:0000256" key="4">
    <source>
        <dbReference type="ARBA" id="ARBA00022737"/>
    </source>
</evidence>
<evidence type="ECO:0000256" key="8">
    <source>
        <dbReference type="ARBA" id="ARBA00041958"/>
    </source>
</evidence>
<organism evidence="9 10">
    <name type="scientific">Diploptera punctata</name>
    <name type="common">Pacific beetle cockroach</name>
    <dbReference type="NCBI Taxonomy" id="6984"/>
    <lineage>
        <taxon>Eukaryota</taxon>
        <taxon>Metazoa</taxon>
        <taxon>Ecdysozoa</taxon>
        <taxon>Arthropoda</taxon>
        <taxon>Hexapoda</taxon>
        <taxon>Insecta</taxon>
        <taxon>Pterygota</taxon>
        <taxon>Neoptera</taxon>
        <taxon>Polyneoptera</taxon>
        <taxon>Dictyoptera</taxon>
        <taxon>Blattodea</taxon>
        <taxon>Blaberoidea</taxon>
        <taxon>Blaberidae</taxon>
        <taxon>Diplopterinae</taxon>
        <taxon>Diploptera</taxon>
    </lineage>
</organism>
<dbReference type="Pfam" id="PF21033">
    <property type="entry name" value="RMD1-3"/>
    <property type="match status" value="1"/>
</dbReference>
<evidence type="ECO:0000256" key="7">
    <source>
        <dbReference type="ARBA" id="ARBA00039966"/>
    </source>
</evidence>
<evidence type="ECO:0000256" key="1">
    <source>
        <dbReference type="ARBA" id="ARBA00004245"/>
    </source>
</evidence>
<dbReference type="GO" id="GO:0097431">
    <property type="term" value="C:mitotic spindle pole"/>
    <property type="evidence" value="ECO:0007669"/>
    <property type="project" value="TreeGrafter"/>
</dbReference>
<comment type="subunit">
    <text evidence="2">Interacts with microtubules.</text>
</comment>
<dbReference type="GO" id="GO:0008017">
    <property type="term" value="F:microtubule binding"/>
    <property type="evidence" value="ECO:0007669"/>
    <property type="project" value="TreeGrafter"/>
</dbReference>
<dbReference type="InterPro" id="IPR049039">
    <property type="entry name" value="RMD1-3_a_helical_rpt"/>
</dbReference>
<keyword evidence="6" id="KW-0206">Cytoskeleton</keyword>
<evidence type="ECO:0000256" key="2">
    <source>
        <dbReference type="ARBA" id="ARBA00011375"/>
    </source>
</evidence>
<evidence type="ECO:0000256" key="5">
    <source>
        <dbReference type="ARBA" id="ARBA00022803"/>
    </source>
</evidence>
<keyword evidence="3" id="KW-0963">Cytoplasm</keyword>
<dbReference type="GO" id="GO:0005739">
    <property type="term" value="C:mitochondrion"/>
    <property type="evidence" value="ECO:0007669"/>
    <property type="project" value="TreeGrafter"/>
</dbReference>
<gene>
    <name evidence="9" type="ORF">L9F63_003908</name>
</gene>
<sequence length="309" mass="36664">MFTNKALRKSTFVFKTASDIISLVFFRHGNYRFLKNHIRTHLQSKIKPVTWVSFFFATRAFSLFRSKEQPQKNQTYVAVKPIENLLSEADELYNENKYIELYELLYPHKDDNEEILWRLARLLYNMSKQESSKEEKKRLVFEAYEFIDKALAINDSNFAVHKWYAILLDMRASYDGIKARVKELENVKTHMMRAVELNPKDATTFHMLGFWCFNISSMTWFQKKIASTLFAKPPSSSFEEALFYFNKAEEVEPNFYSQNLLMLGKTYLQLKKEEKARYYLKLASNYPPRTDDDLQARKEAADLLKNMEK</sequence>
<comment type="caution">
    <text evidence="9">The sequence shown here is derived from an EMBL/GenBank/DDBJ whole genome shotgun (WGS) entry which is preliminary data.</text>
</comment>
<reference evidence="9" key="1">
    <citation type="journal article" date="2023" name="IScience">
        <title>Live-bearing cockroach genome reveals convergent evolutionary mechanisms linked to viviparity in insects and beyond.</title>
        <authorList>
            <person name="Fouks B."/>
            <person name="Harrison M.C."/>
            <person name="Mikhailova A.A."/>
            <person name="Marchal E."/>
            <person name="English S."/>
            <person name="Carruthers M."/>
            <person name="Jennings E.C."/>
            <person name="Chiamaka E.L."/>
            <person name="Frigard R.A."/>
            <person name="Pippel M."/>
            <person name="Attardo G.M."/>
            <person name="Benoit J.B."/>
            <person name="Bornberg-Bauer E."/>
            <person name="Tobe S.S."/>
        </authorList>
    </citation>
    <scope>NUCLEOTIDE SEQUENCE</scope>
    <source>
        <strain evidence="9">Stay&amp;Tobe</strain>
    </source>
</reference>
<comment type="subcellular location">
    <subcellularLocation>
        <location evidence="1">Cytoplasm</location>
        <location evidence="1">Cytoskeleton</location>
    </subcellularLocation>
</comment>
<keyword evidence="5" id="KW-0802">TPR repeat</keyword>